<dbReference type="PROSITE" id="PS00108">
    <property type="entry name" value="PROTEIN_KINASE_ST"/>
    <property type="match status" value="1"/>
</dbReference>
<dbReference type="Pfam" id="PF00069">
    <property type="entry name" value="Pkinase"/>
    <property type="match status" value="1"/>
</dbReference>
<evidence type="ECO:0000313" key="9">
    <source>
        <dbReference type="Proteomes" id="UP000245783"/>
    </source>
</evidence>
<protein>
    <recommendedName>
        <fullName evidence="1">non-specific serine/threonine protein kinase</fullName>
        <ecNumber evidence="1">2.7.11.1</ecNumber>
    </recommendedName>
</protein>
<dbReference type="InParanoid" id="A0A316VRB9"/>
<evidence type="ECO:0000256" key="3">
    <source>
        <dbReference type="ARBA" id="ARBA00022741"/>
    </source>
</evidence>
<feature type="compositionally biased region" description="Low complexity" evidence="6">
    <location>
        <begin position="663"/>
        <end position="678"/>
    </location>
</feature>
<keyword evidence="4 8" id="KW-0418">Kinase</keyword>
<dbReference type="RefSeq" id="XP_025367369.1">
    <property type="nucleotide sequence ID" value="XM_025515718.1"/>
</dbReference>
<organism evidence="8 9">
    <name type="scientific">Ceraceosorus guamensis</name>
    <dbReference type="NCBI Taxonomy" id="1522189"/>
    <lineage>
        <taxon>Eukaryota</taxon>
        <taxon>Fungi</taxon>
        <taxon>Dikarya</taxon>
        <taxon>Basidiomycota</taxon>
        <taxon>Ustilaginomycotina</taxon>
        <taxon>Exobasidiomycetes</taxon>
        <taxon>Ceraceosorales</taxon>
        <taxon>Ceraceosoraceae</taxon>
        <taxon>Ceraceosorus</taxon>
    </lineage>
</organism>
<feature type="compositionally biased region" description="Basic and acidic residues" evidence="6">
    <location>
        <begin position="573"/>
        <end position="582"/>
    </location>
</feature>
<feature type="compositionally biased region" description="Polar residues" evidence="6">
    <location>
        <begin position="356"/>
        <end position="370"/>
    </location>
</feature>
<dbReference type="GO" id="GO:0005524">
    <property type="term" value="F:ATP binding"/>
    <property type="evidence" value="ECO:0007669"/>
    <property type="project" value="UniProtKB-KW"/>
</dbReference>
<dbReference type="SMART" id="SM00220">
    <property type="entry name" value="S_TKc"/>
    <property type="match status" value="1"/>
</dbReference>
<evidence type="ECO:0000256" key="1">
    <source>
        <dbReference type="ARBA" id="ARBA00012513"/>
    </source>
</evidence>
<evidence type="ECO:0000256" key="6">
    <source>
        <dbReference type="SAM" id="MobiDB-lite"/>
    </source>
</evidence>
<name>A0A316VRB9_9BASI</name>
<dbReference type="PANTHER" id="PTHR43671:SF13">
    <property type="entry name" value="SERINE_THREONINE-PROTEIN KINASE NEK2"/>
    <property type="match status" value="1"/>
</dbReference>
<dbReference type="Proteomes" id="UP000245783">
    <property type="component" value="Unassembled WGS sequence"/>
</dbReference>
<dbReference type="STRING" id="1522189.A0A316VRB9"/>
<keyword evidence="9" id="KW-1185">Reference proteome</keyword>
<dbReference type="EC" id="2.7.11.1" evidence="1"/>
<feature type="region of interest" description="Disordered" evidence="6">
    <location>
        <begin position="345"/>
        <end position="395"/>
    </location>
</feature>
<dbReference type="OrthoDB" id="4062651at2759"/>
<proteinExistence type="predicted"/>
<dbReference type="EMBL" id="KZ819425">
    <property type="protein sequence ID" value="PWN40209.1"/>
    <property type="molecule type" value="Genomic_DNA"/>
</dbReference>
<sequence length="1210" mass="132266">MAHLCSSSNSVHLARALKGPVFRKLRRRADCAQDAGEEVVLKCLTVWQHPEFVDADKRRSTWMALREAEICRMLSGCDGVLPLLDCFVAAIPQQQQQQHGPGRGGQKRMGQGAKGATRLDLDPHPLHLDLSQEKCLLVLVFPYMSSGTLADVLRRVQHPHSQHISSSFSSGAACSSSSVKEARGGREWRRVMKEEEVAGVIARLVGALSHAQKRNIVHRDLKAENVLVDDDGQVWLADWGLATFVELTGTGEAQPHSEGSAKSKGKGKAKAVEEQWHWHSLGGEDDTFCGTPAYLSPETATSRRTSHASDVWALGCLAVLLLTGAPAFPAVRSPRAQVHFASQLDARSTGHDGGQSDETSFTSEGNSSETKMPPLPPPPRRRRPDASASASTSARRAARDLLDRIAVGDWDCSRMEMMRRKISKACLRVVQGMLEVDEGKRWTARQVGDSAWLRRFGVAQEQQQQQQQEQQEQDEHVEAEAMQEEILLRDASLIDERKRGVSGHWSVRKVRSDEAQSILDKHQPNDSATSKFATPRASRSRFSGRSDSLSSNDLPSSQGATGRTVQGVPADRAPTHMREMKGQVRSAATSPWATVRARSGASRTSTSCSSSKAATSTSGVPSTSTSASDRHSLSHVNSGQSTSTPRTARSRTGGKEKRGAEMSARSTLSLRSALQSLSRSEEMDRLVSTLIDDEEEEQEEEESGKEETTWEARRGLNGRGRLGGERVRRARFELGEGGGMRKEEGTQPVRTPFGVLRMNVQSAVRSDSSVATIGLPTQQTRNSPKEQAKEVIEAQCDVSESGLRDPLHRAEMLVEHEGATRRSNTPQLVDSSSKAPSIHENARGAHPATRLHKTLPASRSRSRSPTPAQSQKPSGRADCAGTFGLPPIKQRTRFGRIEITRSGNVSVRLVASTQRLVDLDEVWRDVRVCGALQSRSSSKDAAANAMLELCLSKDLRFWSVKALHERQDAKSSSACAQPEAEREVEAMPKTLEPVYEHARRWLARLRRRTSLAAFIVPPSTVPLLCRRDADGNASGRADEALRLGAGTCTIMCNLPFPDYEVRWSLSVRHVRREQDDARSQQQQQRRDDGSEVEMAYAGRIIVQVLRSSQQLILSREQHPSAAAPSSTQAHSSGTWTKHLVPLLLLPLLPSSSSDVEAQEEEEVISIDASSPIIADLASIEKAALCVAVACSDSVKNVARGALSSRSSSIL</sequence>
<dbReference type="Gene3D" id="1.10.510.10">
    <property type="entry name" value="Transferase(Phosphotransferase) domain 1"/>
    <property type="match status" value="1"/>
</dbReference>
<feature type="region of interest" description="Disordered" evidence="6">
    <location>
        <begin position="515"/>
        <end position="710"/>
    </location>
</feature>
<dbReference type="PANTHER" id="PTHR43671">
    <property type="entry name" value="SERINE/THREONINE-PROTEIN KINASE NEK"/>
    <property type="match status" value="1"/>
</dbReference>
<dbReference type="GeneID" id="37037588"/>
<evidence type="ECO:0000256" key="5">
    <source>
        <dbReference type="ARBA" id="ARBA00022840"/>
    </source>
</evidence>
<dbReference type="InterPro" id="IPR008271">
    <property type="entry name" value="Ser/Thr_kinase_AS"/>
</dbReference>
<feature type="compositionally biased region" description="Basic and acidic residues" evidence="6">
    <location>
        <begin position="1072"/>
        <end position="1089"/>
    </location>
</feature>
<dbReference type="InterPro" id="IPR050660">
    <property type="entry name" value="NEK_Ser/Thr_kinase"/>
</dbReference>
<evidence type="ECO:0000256" key="4">
    <source>
        <dbReference type="ARBA" id="ARBA00022777"/>
    </source>
</evidence>
<feature type="region of interest" description="Disordered" evidence="6">
    <location>
        <begin position="1072"/>
        <end position="1091"/>
    </location>
</feature>
<dbReference type="SUPFAM" id="SSF56112">
    <property type="entry name" value="Protein kinase-like (PK-like)"/>
    <property type="match status" value="1"/>
</dbReference>
<dbReference type="GO" id="GO:0004674">
    <property type="term" value="F:protein serine/threonine kinase activity"/>
    <property type="evidence" value="ECO:0007669"/>
    <property type="project" value="UniProtKB-EC"/>
</dbReference>
<dbReference type="InterPro" id="IPR000719">
    <property type="entry name" value="Prot_kinase_dom"/>
</dbReference>
<feature type="compositionally biased region" description="Low complexity" evidence="6">
    <location>
        <begin position="641"/>
        <end position="651"/>
    </location>
</feature>
<dbReference type="AlphaFoldDB" id="A0A316VRB9"/>
<reference evidence="8 9" key="1">
    <citation type="journal article" date="2018" name="Mol. Biol. Evol.">
        <title>Broad Genomic Sampling Reveals a Smut Pathogenic Ancestry of the Fungal Clade Ustilaginomycotina.</title>
        <authorList>
            <person name="Kijpornyongpan T."/>
            <person name="Mondo S.J."/>
            <person name="Barry K."/>
            <person name="Sandor L."/>
            <person name="Lee J."/>
            <person name="Lipzen A."/>
            <person name="Pangilinan J."/>
            <person name="LaButti K."/>
            <person name="Hainaut M."/>
            <person name="Henrissat B."/>
            <person name="Grigoriev I.V."/>
            <person name="Spatafora J.W."/>
            <person name="Aime M.C."/>
        </authorList>
    </citation>
    <scope>NUCLEOTIDE SEQUENCE [LARGE SCALE GENOMIC DNA]</scope>
    <source>
        <strain evidence="8 9">MCA 4658</strain>
    </source>
</reference>
<keyword evidence="3" id="KW-0547">Nucleotide-binding</keyword>
<keyword evidence="5" id="KW-0067">ATP-binding</keyword>
<feature type="compositionally biased region" description="Basic and acidic residues" evidence="6">
    <location>
        <begin position="515"/>
        <end position="524"/>
    </location>
</feature>
<gene>
    <name evidence="8" type="ORF">IE81DRAFT_342851</name>
</gene>
<feature type="compositionally biased region" description="Low complexity" evidence="6">
    <location>
        <begin position="593"/>
        <end position="627"/>
    </location>
</feature>
<evidence type="ECO:0000313" key="8">
    <source>
        <dbReference type="EMBL" id="PWN40209.1"/>
    </source>
</evidence>
<feature type="compositionally biased region" description="Acidic residues" evidence="6">
    <location>
        <begin position="691"/>
        <end position="704"/>
    </location>
</feature>
<feature type="compositionally biased region" description="Low complexity" evidence="6">
    <location>
        <begin position="386"/>
        <end position="395"/>
    </location>
</feature>
<feature type="compositionally biased region" description="Low complexity" evidence="6">
    <location>
        <begin position="536"/>
        <end position="557"/>
    </location>
</feature>
<dbReference type="PROSITE" id="PS50011">
    <property type="entry name" value="PROTEIN_KINASE_DOM"/>
    <property type="match status" value="1"/>
</dbReference>
<feature type="domain" description="Protein kinase" evidence="7">
    <location>
        <begin position="7"/>
        <end position="453"/>
    </location>
</feature>
<evidence type="ECO:0000259" key="7">
    <source>
        <dbReference type="PROSITE" id="PS50011"/>
    </source>
</evidence>
<keyword evidence="2" id="KW-0808">Transferase</keyword>
<dbReference type="InterPro" id="IPR011009">
    <property type="entry name" value="Kinase-like_dom_sf"/>
</dbReference>
<evidence type="ECO:0000256" key="2">
    <source>
        <dbReference type="ARBA" id="ARBA00022679"/>
    </source>
</evidence>
<feature type="region of interest" description="Disordered" evidence="6">
    <location>
        <begin position="96"/>
        <end position="115"/>
    </location>
</feature>
<feature type="region of interest" description="Disordered" evidence="6">
    <location>
        <begin position="815"/>
        <end position="884"/>
    </location>
</feature>
<accession>A0A316VRB9</accession>
<feature type="compositionally biased region" description="Polar residues" evidence="6">
    <location>
        <begin position="821"/>
        <end position="835"/>
    </location>
</feature>